<organism evidence="2 3">
    <name type="scientific">Rhynchophorus ferrugineus</name>
    <name type="common">Red palm weevil</name>
    <name type="synonym">Curculio ferrugineus</name>
    <dbReference type="NCBI Taxonomy" id="354439"/>
    <lineage>
        <taxon>Eukaryota</taxon>
        <taxon>Metazoa</taxon>
        <taxon>Ecdysozoa</taxon>
        <taxon>Arthropoda</taxon>
        <taxon>Hexapoda</taxon>
        <taxon>Insecta</taxon>
        <taxon>Pterygota</taxon>
        <taxon>Neoptera</taxon>
        <taxon>Endopterygota</taxon>
        <taxon>Coleoptera</taxon>
        <taxon>Polyphaga</taxon>
        <taxon>Cucujiformia</taxon>
        <taxon>Curculionidae</taxon>
        <taxon>Dryophthorinae</taxon>
        <taxon>Rhynchophorus</taxon>
    </lineage>
</organism>
<dbReference type="AlphaFoldDB" id="A0A834IPS0"/>
<evidence type="ECO:0000313" key="2">
    <source>
        <dbReference type="EMBL" id="KAF7284150.1"/>
    </source>
</evidence>
<keyword evidence="3" id="KW-1185">Reference proteome</keyword>
<reference evidence="2" key="1">
    <citation type="submission" date="2020-08" db="EMBL/GenBank/DDBJ databases">
        <title>Genome sequencing and assembly of the red palm weevil Rhynchophorus ferrugineus.</title>
        <authorList>
            <person name="Dias G.B."/>
            <person name="Bergman C.M."/>
            <person name="Manee M."/>
        </authorList>
    </citation>
    <scope>NUCLEOTIDE SEQUENCE</scope>
    <source>
        <strain evidence="2">AA-2017</strain>
        <tissue evidence="2">Whole larva</tissue>
    </source>
</reference>
<evidence type="ECO:0000256" key="1">
    <source>
        <dbReference type="SAM" id="MobiDB-lite"/>
    </source>
</evidence>
<evidence type="ECO:0000313" key="3">
    <source>
        <dbReference type="Proteomes" id="UP000625711"/>
    </source>
</evidence>
<feature type="compositionally biased region" description="Polar residues" evidence="1">
    <location>
        <begin position="52"/>
        <end position="68"/>
    </location>
</feature>
<sequence length="157" mass="17359">MALVNYTSPFLATPSPLSNFYRPPQPPTHQLPPFQTPYSYPTPQKPFLNEDYANNRSPPPANVQNLPPNQKRGFQLPPNVGPTGQQGPVFTRVTDEGTKTKVHAVIDYDYEDEDDPVPPVTPIQGPIYLKNGTVPVVPLYSHPVLNNGTFIQIPVST</sequence>
<proteinExistence type="predicted"/>
<gene>
    <name evidence="2" type="ORF">GWI33_022507</name>
</gene>
<dbReference type="OrthoDB" id="6630583at2759"/>
<comment type="caution">
    <text evidence="2">The sequence shown here is derived from an EMBL/GenBank/DDBJ whole genome shotgun (WGS) entry which is preliminary data.</text>
</comment>
<dbReference type="Proteomes" id="UP000625711">
    <property type="component" value="Unassembled WGS sequence"/>
</dbReference>
<feature type="region of interest" description="Disordered" evidence="1">
    <location>
        <begin position="14"/>
        <end position="96"/>
    </location>
</feature>
<protein>
    <submittedName>
        <fullName evidence="2">Uncharacterized protein</fullName>
    </submittedName>
</protein>
<name>A0A834IPS0_RHYFE</name>
<accession>A0A834IPS0</accession>
<dbReference type="EMBL" id="JAACXV010000082">
    <property type="protein sequence ID" value="KAF7284150.1"/>
    <property type="molecule type" value="Genomic_DNA"/>
</dbReference>